<evidence type="ECO:0000313" key="2">
    <source>
        <dbReference type="Proteomes" id="UP000219669"/>
    </source>
</evidence>
<dbReference type="OrthoDB" id="6695029at2"/>
<evidence type="ECO:0000313" key="1">
    <source>
        <dbReference type="EMBL" id="SOD66457.1"/>
    </source>
</evidence>
<name>A0A286E6C7_9NEIS</name>
<dbReference type="AlphaFoldDB" id="A0A286E6C7"/>
<sequence length="111" mass="12853">MKRLQIDVQNPSCYVAIWALGLLQAIKAEIIPFEAGIWTFARPKIIQELESHCVPELCDILQTLDELDAMNTLCGKEKVFDYIDEIIKQLHLILAKYSQEYHFELMIETAK</sequence>
<dbReference type="Proteomes" id="UP000219669">
    <property type="component" value="Unassembled WGS sequence"/>
</dbReference>
<reference evidence="1 2" key="1">
    <citation type="submission" date="2017-09" db="EMBL/GenBank/DDBJ databases">
        <authorList>
            <person name="Ehlers B."/>
            <person name="Leendertz F.H."/>
        </authorList>
    </citation>
    <scope>NUCLEOTIDE SEQUENCE [LARGE SCALE GENOMIC DNA]</scope>
    <source>
        <strain evidence="1 2">DSM 16848</strain>
    </source>
</reference>
<organism evidence="1 2">
    <name type="scientific">Alysiella filiformis DSM 16848</name>
    <dbReference type="NCBI Taxonomy" id="1120981"/>
    <lineage>
        <taxon>Bacteria</taxon>
        <taxon>Pseudomonadati</taxon>
        <taxon>Pseudomonadota</taxon>
        <taxon>Betaproteobacteria</taxon>
        <taxon>Neisseriales</taxon>
        <taxon>Neisseriaceae</taxon>
        <taxon>Alysiella</taxon>
    </lineage>
</organism>
<proteinExistence type="predicted"/>
<keyword evidence="2" id="KW-1185">Reference proteome</keyword>
<dbReference type="EMBL" id="OCNF01000004">
    <property type="protein sequence ID" value="SOD66457.1"/>
    <property type="molecule type" value="Genomic_DNA"/>
</dbReference>
<dbReference type="RefSeq" id="WP_097113701.1">
    <property type="nucleotide sequence ID" value="NZ_CP083931.1"/>
</dbReference>
<accession>A0A286E6C7</accession>
<gene>
    <name evidence="1" type="ORF">SAMN02746062_00614</name>
</gene>
<protein>
    <submittedName>
        <fullName evidence="1">Uncharacterized protein</fullName>
    </submittedName>
</protein>